<keyword evidence="2" id="KW-1185">Reference proteome</keyword>
<sequence length="88" mass="8826">MTSGTSVDSGEIAAAFAGSGCRSVCLTSSDMLYEQHATAVTAALRAAGAARIWLAGSFSAGTDGLLRAGCDALDVLHKTYQDLGLADG</sequence>
<reference evidence="1 2" key="1">
    <citation type="submission" date="2023-05" db="EMBL/GenBank/DDBJ databases">
        <title>Actinoplanes sp. NEAU-A12 genome sequencing.</title>
        <authorList>
            <person name="Wang Z.-S."/>
        </authorList>
    </citation>
    <scope>NUCLEOTIDE SEQUENCE [LARGE SCALE GENOMIC DNA]</scope>
    <source>
        <strain evidence="1 2">NEAU-A12</strain>
    </source>
</reference>
<dbReference type="Proteomes" id="UP001241758">
    <property type="component" value="Unassembled WGS sequence"/>
</dbReference>
<accession>A0ABT6WUA8</accession>
<gene>
    <name evidence="1" type="ORF">QLQ12_32450</name>
</gene>
<dbReference type="SUPFAM" id="SSF52242">
    <property type="entry name" value="Cobalamin (vitamin B12)-binding domain"/>
    <property type="match status" value="1"/>
</dbReference>
<name>A0ABT6WUA8_9ACTN</name>
<comment type="caution">
    <text evidence="1">The sequence shown here is derived from an EMBL/GenBank/DDBJ whole genome shotgun (WGS) entry which is preliminary data.</text>
</comment>
<evidence type="ECO:0000313" key="1">
    <source>
        <dbReference type="EMBL" id="MDI6103330.1"/>
    </source>
</evidence>
<evidence type="ECO:0000313" key="2">
    <source>
        <dbReference type="Proteomes" id="UP001241758"/>
    </source>
</evidence>
<dbReference type="InterPro" id="IPR036724">
    <property type="entry name" value="Cobalamin-bd_sf"/>
</dbReference>
<dbReference type="EMBL" id="JASCTH010000025">
    <property type="protein sequence ID" value="MDI6103330.1"/>
    <property type="molecule type" value="Genomic_DNA"/>
</dbReference>
<dbReference type="Gene3D" id="3.40.50.280">
    <property type="entry name" value="Cobalamin-binding domain"/>
    <property type="match status" value="1"/>
</dbReference>
<organism evidence="1 2">
    <name type="scientific">Actinoplanes sandaracinus</name>
    <dbReference type="NCBI Taxonomy" id="3045177"/>
    <lineage>
        <taxon>Bacteria</taxon>
        <taxon>Bacillati</taxon>
        <taxon>Actinomycetota</taxon>
        <taxon>Actinomycetes</taxon>
        <taxon>Micromonosporales</taxon>
        <taxon>Micromonosporaceae</taxon>
        <taxon>Actinoplanes</taxon>
    </lineage>
</organism>
<dbReference type="RefSeq" id="WP_282764356.1">
    <property type="nucleotide sequence ID" value="NZ_JASCTH010000025.1"/>
</dbReference>
<proteinExistence type="predicted"/>
<protein>
    <submittedName>
        <fullName evidence="1">Uncharacterized protein</fullName>
    </submittedName>
</protein>